<proteinExistence type="predicted"/>
<gene>
    <name evidence="2" type="ORF">IAA61_04105</name>
</gene>
<dbReference type="Pfam" id="PF13023">
    <property type="entry name" value="HD_3"/>
    <property type="match status" value="1"/>
</dbReference>
<evidence type="ECO:0000313" key="3">
    <source>
        <dbReference type="Proteomes" id="UP000824109"/>
    </source>
</evidence>
<dbReference type="SUPFAM" id="SSF109604">
    <property type="entry name" value="HD-domain/PDEase-like"/>
    <property type="match status" value="2"/>
</dbReference>
<reference evidence="2" key="2">
    <citation type="journal article" date="2021" name="PeerJ">
        <title>Extensive microbial diversity within the chicken gut microbiome revealed by metagenomics and culture.</title>
        <authorList>
            <person name="Gilroy R."/>
            <person name="Ravi A."/>
            <person name="Getino M."/>
            <person name="Pursley I."/>
            <person name="Horton D.L."/>
            <person name="Alikhan N.F."/>
            <person name="Baker D."/>
            <person name="Gharbi K."/>
            <person name="Hall N."/>
            <person name="Watson M."/>
            <person name="Adriaenssens E.M."/>
            <person name="Foster-Nyarko E."/>
            <person name="Jarju S."/>
            <person name="Secka A."/>
            <person name="Antonio M."/>
            <person name="Oren A."/>
            <person name="Chaudhuri R.R."/>
            <person name="La Ragione R."/>
            <person name="Hildebrand F."/>
            <person name="Pallen M.J."/>
        </authorList>
    </citation>
    <scope>NUCLEOTIDE SEQUENCE</scope>
    <source>
        <strain evidence="2">USAMLcec3-3695</strain>
    </source>
</reference>
<dbReference type="InterPro" id="IPR006674">
    <property type="entry name" value="HD_domain"/>
</dbReference>
<organism evidence="2 3">
    <name type="scientific">Candidatus Ornithomonoglobus merdipullorum</name>
    <dbReference type="NCBI Taxonomy" id="2840895"/>
    <lineage>
        <taxon>Bacteria</taxon>
        <taxon>Bacillati</taxon>
        <taxon>Bacillota</taxon>
        <taxon>Clostridia</taxon>
        <taxon>Candidatus Ornithomonoglobus</taxon>
    </lineage>
</organism>
<evidence type="ECO:0000259" key="1">
    <source>
        <dbReference type="Pfam" id="PF13023"/>
    </source>
</evidence>
<reference evidence="2" key="1">
    <citation type="submission" date="2020-10" db="EMBL/GenBank/DDBJ databases">
        <authorList>
            <person name="Gilroy R."/>
        </authorList>
    </citation>
    <scope>NUCLEOTIDE SEQUENCE</scope>
    <source>
        <strain evidence="2">USAMLcec3-3695</strain>
    </source>
</reference>
<evidence type="ECO:0000313" key="2">
    <source>
        <dbReference type="EMBL" id="HIU56983.1"/>
    </source>
</evidence>
<protein>
    <submittedName>
        <fullName evidence="2">HD domain-containing protein</fullName>
    </submittedName>
</protein>
<name>A0A9D1MAN3_9FIRM</name>
<feature type="domain" description="HD" evidence="1">
    <location>
        <begin position="192"/>
        <end position="371"/>
    </location>
</feature>
<dbReference type="Gene3D" id="1.10.3210.10">
    <property type="entry name" value="Hypothetical protein af1432"/>
    <property type="match status" value="2"/>
</dbReference>
<dbReference type="AlphaFoldDB" id="A0A9D1MAN3"/>
<accession>A0A9D1MAN3</accession>
<comment type="caution">
    <text evidence="2">The sequence shown here is derived from an EMBL/GenBank/DDBJ whole genome shotgun (WGS) entry which is preliminary data.</text>
</comment>
<sequence length="396" mass="46458">MIKKSLITLIYETASIQRWNDHIRPWTGFTEMDKQAHKMFYAYVLAKCEGEHVDMINLIEGGTFEFFHRSILTDIKPPIYHKLIKEKGEQIDRWVIEQLRPCMKGAGGGFFERMERYLFEPGYAELEKKILKAAHYYATNWEFKIIYPMNPETYDIERVKVETTNGLRECNTFPGFTAFERDAFLQDFLSLIGKLRYQQRWAKAVRVPQTFVMGHMLAVALLSYFMTLELDEPCRKRRVNNFFAGLFHDVPEALTRDIVSPIKKSVEGLGDILNEIENEQMREIVYPMLPKEWHPEIEYFTTDEFSSKIKLDGKIKAVTSDEINEKYNSDEYDPTDGQIIRCCDHLSAYIEAYMSLSYGIRSEQMVNGYNHLHEQYRNKTVGGIDFSIPFGYYDIV</sequence>
<dbReference type="Proteomes" id="UP000824109">
    <property type="component" value="Unassembled WGS sequence"/>
</dbReference>
<dbReference type="EMBL" id="DVNB01000044">
    <property type="protein sequence ID" value="HIU56983.1"/>
    <property type="molecule type" value="Genomic_DNA"/>
</dbReference>